<keyword evidence="2" id="KW-0812">Transmembrane</keyword>
<feature type="transmembrane region" description="Helical" evidence="2">
    <location>
        <begin position="134"/>
        <end position="155"/>
    </location>
</feature>
<feature type="transmembrane region" description="Helical" evidence="2">
    <location>
        <begin position="34"/>
        <end position="54"/>
    </location>
</feature>
<evidence type="ECO:0000256" key="1">
    <source>
        <dbReference type="SAM" id="MobiDB-lite"/>
    </source>
</evidence>
<organism evidence="3 4">
    <name type="scientific">Dactylosporangium sucinum</name>
    <dbReference type="NCBI Taxonomy" id="1424081"/>
    <lineage>
        <taxon>Bacteria</taxon>
        <taxon>Bacillati</taxon>
        <taxon>Actinomycetota</taxon>
        <taxon>Actinomycetes</taxon>
        <taxon>Micromonosporales</taxon>
        <taxon>Micromonosporaceae</taxon>
        <taxon>Dactylosporangium</taxon>
    </lineage>
</organism>
<dbReference type="RefSeq" id="WP_190249055.1">
    <property type="nucleotide sequence ID" value="NZ_BMPI01000006.1"/>
</dbReference>
<dbReference type="InterPro" id="IPR046291">
    <property type="entry name" value="DUF6328"/>
</dbReference>
<feature type="region of interest" description="Disordered" evidence="1">
    <location>
        <begin position="1"/>
        <end position="20"/>
    </location>
</feature>
<keyword evidence="2" id="KW-1133">Transmembrane helix</keyword>
<gene>
    <name evidence="3" type="ORF">GCM10007977_015680</name>
</gene>
<comment type="caution">
    <text evidence="3">The sequence shown here is derived from an EMBL/GenBank/DDBJ whole genome shotgun (WGS) entry which is preliminary data.</text>
</comment>
<sequence>MADRDETPHTRPADRDETPDERFDRNWAELLQELRVAQTGVQFLFAFLLILPFNQRFVTITDAQRATYIATLLCTVAATVCLIAPVSHHRILFRRGRKKELVGVSSNLAGVGLVFLWLSIVGAVFLIFEVVVGMSWAIAAAIALAVAFVAIWYLVPILKR</sequence>
<feature type="transmembrane region" description="Helical" evidence="2">
    <location>
        <begin position="66"/>
        <end position="87"/>
    </location>
</feature>
<name>A0A917TAA8_9ACTN</name>
<evidence type="ECO:0000313" key="4">
    <source>
        <dbReference type="Proteomes" id="UP000642070"/>
    </source>
</evidence>
<keyword evidence="2" id="KW-0472">Membrane</keyword>
<evidence type="ECO:0000313" key="3">
    <source>
        <dbReference type="EMBL" id="GGM15430.1"/>
    </source>
</evidence>
<evidence type="ECO:0000256" key="2">
    <source>
        <dbReference type="SAM" id="Phobius"/>
    </source>
</evidence>
<dbReference type="EMBL" id="BMPI01000006">
    <property type="protein sequence ID" value="GGM15430.1"/>
    <property type="molecule type" value="Genomic_DNA"/>
</dbReference>
<dbReference type="SUPFAM" id="SSF103473">
    <property type="entry name" value="MFS general substrate transporter"/>
    <property type="match status" value="1"/>
</dbReference>
<dbReference type="InterPro" id="IPR036259">
    <property type="entry name" value="MFS_trans_sf"/>
</dbReference>
<proteinExistence type="predicted"/>
<protein>
    <submittedName>
        <fullName evidence="3">Membrane protein</fullName>
    </submittedName>
</protein>
<dbReference type="Proteomes" id="UP000642070">
    <property type="component" value="Unassembled WGS sequence"/>
</dbReference>
<keyword evidence="4" id="KW-1185">Reference proteome</keyword>
<feature type="transmembrane region" description="Helical" evidence="2">
    <location>
        <begin position="108"/>
        <end position="128"/>
    </location>
</feature>
<dbReference type="AlphaFoldDB" id="A0A917TAA8"/>
<reference evidence="3" key="2">
    <citation type="submission" date="2020-09" db="EMBL/GenBank/DDBJ databases">
        <authorList>
            <person name="Sun Q."/>
            <person name="Ohkuma M."/>
        </authorList>
    </citation>
    <scope>NUCLEOTIDE SEQUENCE</scope>
    <source>
        <strain evidence="3">JCM 19831</strain>
    </source>
</reference>
<dbReference type="Pfam" id="PF19853">
    <property type="entry name" value="DUF6328"/>
    <property type="match status" value="1"/>
</dbReference>
<accession>A0A917TAA8</accession>
<reference evidence="3" key="1">
    <citation type="journal article" date="2014" name="Int. J. Syst. Evol. Microbiol.">
        <title>Complete genome sequence of Corynebacterium casei LMG S-19264T (=DSM 44701T), isolated from a smear-ripened cheese.</title>
        <authorList>
            <consortium name="US DOE Joint Genome Institute (JGI-PGF)"/>
            <person name="Walter F."/>
            <person name="Albersmeier A."/>
            <person name="Kalinowski J."/>
            <person name="Ruckert C."/>
        </authorList>
    </citation>
    <scope>NUCLEOTIDE SEQUENCE</scope>
    <source>
        <strain evidence="3">JCM 19831</strain>
    </source>
</reference>